<organism evidence="2 3">
    <name type="scientific">Catenovulum agarivorans DS-2</name>
    <dbReference type="NCBI Taxonomy" id="1328313"/>
    <lineage>
        <taxon>Bacteria</taxon>
        <taxon>Pseudomonadati</taxon>
        <taxon>Pseudomonadota</taxon>
        <taxon>Gammaproteobacteria</taxon>
        <taxon>Alteromonadales</taxon>
        <taxon>Alteromonadaceae</taxon>
        <taxon>Catenovulum</taxon>
    </lineage>
</organism>
<reference evidence="2 3" key="1">
    <citation type="journal article" date="2014" name="Genome Announc.">
        <title>Draft Genome Sequence of the Agar-Degrading Bacterium Catenovulum sp. Strain DS-2, Isolated from Intestines of Haliotis diversicolor.</title>
        <authorList>
            <person name="Shan D."/>
            <person name="Li X."/>
            <person name="Gu Z."/>
            <person name="Wei G."/>
            <person name="Gao Z."/>
            <person name="Shao Z."/>
        </authorList>
    </citation>
    <scope>NUCLEOTIDE SEQUENCE [LARGE SCALE GENOMIC DNA]</scope>
    <source>
        <strain evidence="2 3">DS-2</strain>
    </source>
</reference>
<dbReference type="AlphaFoldDB" id="W7QF50"/>
<feature type="region of interest" description="Disordered" evidence="1">
    <location>
        <begin position="25"/>
        <end position="46"/>
    </location>
</feature>
<name>W7QF50_9ALTE</name>
<dbReference type="PROSITE" id="PS51257">
    <property type="entry name" value="PROKAR_LIPOPROTEIN"/>
    <property type="match status" value="1"/>
</dbReference>
<protein>
    <submittedName>
        <fullName evidence="2">Uncharacterized protein</fullName>
    </submittedName>
</protein>
<dbReference type="Gene3D" id="2.60.120.200">
    <property type="match status" value="1"/>
</dbReference>
<keyword evidence="3" id="KW-1185">Reference proteome</keyword>
<evidence type="ECO:0000313" key="3">
    <source>
        <dbReference type="Proteomes" id="UP000019276"/>
    </source>
</evidence>
<sequence>MKWINSCVPALALLGVISCGSSGSLNGEASNQPAEDKDKTQSEQQESSHFTAIKAFSLEADGPEQGASAYQLIEQVFGRGSIESPDMYSNDHTDVVHIIEDHDEIVGNHFVFLAHRDLDLNKGVASDRQRNEIKAYDKSNSDLLAFEGETFQYRWKFKVSSELELSSKFTHFFQLKAKNASESFANGNDNQPIITLSGAEASSSGNELQVRYSKGHANASQLLQSYYMARLNWDVIVDEWVEVFVQATYAEQGELIFEITRLRDNNKVLAIHEQDIDLLRANDAGDFVRPKWGIYRSIAETASLRADEEQVRFANFSIIKGVIDK</sequence>
<dbReference type="PATRIC" id="fig|1328313.3.peg.702"/>
<evidence type="ECO:0000256" key="1">
    <source>
        <dbReference type="SAM" id="MobiDB-lite"/>
    </source>
</evidence>
<dbReference type="InterPro" id="IPR025975">
    <property type="entry name" value="Polysacc_lyase"/>
</dbReference>
<dbReference type="RefSeq" id="WP_035013235.1">
    <property type="nucleotide sequence ID" value="NZ_ARZY01000004.1"/>
</dbReference>
<dbReference type="STRING" id="1328313.DS2_03385"/>
<comment type="caution">
    <text evidence="2">The sequence shown here is derived from an EMBL/GenBank/DDBJ whole genome shotgun (WGS) entry which is preliminary data.</text>
</comment>
<dbReference type="eggNOG" id="ENOG502Z942">
    <property type="taxonomic scope" value="Bacteria"/>
</dbReference>
<dbReference type="Pfam" id="PF14099">
    <property type="entry name" value="Polysacc_lyase"/>
    <property type="match status" value="1"/>
</dbReference>
<evidence type="ECO:0000313" key="2">
    <source>
        <dbReference type="EMBL" id="EWH11519.1"/>
    </source>
</evidence>
<proteinExistence type="predicted"/>
<gene>
    <name evidence="2" type="ORF">DS2_03385</name>
</gene>
<dbReference type="Proteomes" id="UP000019276">
    <property type="component" value="Unassembled WGS sequence"/>
</dbReference>
<accession>W7QF50</accession>
<dbReference type="EMBL" id="ARZY01000004">
    <property type="protein sequence ID" value="EWH11519.1"/>
    <property type="molecule type" value="Genomic_DNA"/>
</dbReference>
<dbReference type="OrthoDB" id="3612157at2"/>